<evidence type="ECO:0000313" key="2">
    <source>
        <dbReference type="EMBL" id="KAK4112432.1"/>
    </source>
</evidence>
<dbReference type="Proteomes" id="UP001302812">
    <property type="component" value="Unassembled WGS sequence"/>
</dbReference>
<feature type="region of interest" description="Disordered" evidence="1">
    <location>
        <begin position="15"/>
        <end position="49"/>
    </location>
</feature>
<reference evidence="2" key="1">
    <citation type="journal article" date="2023" name="Mol. Phylogenet. Evol.">
        <title>Genome-scale phylogeny and comparative genomics of the fungal order Sordariales.</title>
        <authorList>
            <person name="Hensen N."/>
            <person name="Bonometti L."/>
            <person name="Westerberg I."/>
            <person name="Brannstrom I.O."/>
            <person name="Guillou S."/>
            <person name="Cros-Aarteil S."/>
            <person name="Calhoun S."/>
            <person name="Haridas S."/>
            <person name="Kuo A."/>
            <person name="Mondo S."/>
            <person name="Pangilinan J."/>
            <person name="Riley R."/>
            <person name="LaButti K."/>
            <person name="Andreopoulos B."/>
            <person name="Lipzen A."/>
            <person name="Chen C."/>
            <person name="Yan M."/>
            <person name="Daum C."/>
            <person name="Ng V."/>
            <person name="Clum A."/>
            <person name="Steindorff A."/>
            <person name="Ohm R.A."/>
            <person name="Martin F."/>
            <person name="Silar P."/>
            <person name="Natvig D.O."/>
            <person name="Lalanne C."/>
            <person name="Gautier V."/>
            <person name="Ament-Velasquez S.L."/>
            <person name="Kruys A."/>
            <person name="Hutchinson M.I."/>
            <person name="Powell A.J."/>
            <person name="Barry K."/>
            <person name="Miller A.N."/>
            <person name="Grigoriev I.V."/>
            <person name="Debuchy R."/>
            <person name="Gladieux P."/>
            <person name="Hiltunen Thoren M."/>
            <person name="Johannesson H."/>
        </authorList>
    </citation>
    <scope>NUCLEOTIDE SEQUENCE</scope>
    <source>
        <strain evidence="2">CBS 508.74</strain>
    </source>
</reference>
<organism evidence="2 3">
    <name type="scientific">Canariomyces notabilis</name>
    <dbReference type="NCBI Taxonomy" id="2074819"/>
    <lineage>
        <taxon>Eukaryota</taxon>
        <taxon>Fungi</taxon>
        <taxon>Dikarya</taxon>
        <taxon>Ascomycota</taxon>
        <taxon>Pezizomycotina</taxon>
        <taxon>Sordariomycetes</taxon>
        <taxon>Sordariomycetidae</taxon>
        <taxon>Sordariales</taxon>
        <taxon>Chaetomiaceae</taxon>
        <taxon>Canariomyces</taxon>
    </lineage>
</organism>
<evidence type="ECO:0000313" key="3">
    <source>
        <dbReference type="Proteomes" id="UP001302812"/>
    </source>
</evidence>
<keyword evidence="3" id="KW-1185">Reference proteome</keyword>
<dbReference type="RefSeq" id="XP_064670002.1">
    <property type="nucleotide sequence ID" value="XM_064817735.1"/>
</dbReference>
<dbReference type="GeneID" id="89941860"/>
<protein>
    <submittedName>
        <fullName evidence="2">Uncharacterized protein</fullName>
    </submittedName>
</protein>
<feature type="compositionally biased region" description="Low complexity" evidence="1">
    <location>
        <begin position="24"/>
        <end position="35"/>
    </location>
</feature>
<accession>A0AAN6YSA0</accession>
<dbReference type="EMBL" id="MU853342">
    <property type="protein sequence ID" value="KAK4112432.1"/>
    <property type="molecule type" value="Genomic_DNA"/>
</dbReference>
<comment type="caution">
    <text evidence="2">The sequence shown here is derived from an EMBL/GenBank/DDBJ whole genome shotgun (WGS) entry which is preliminary data.</text>
</comment>
<proteinExistence type="predicted"/>
<sequence length="248" mass="26787">MAAYFGSGYNPAFGLDPGPPPPAAAQQVAGAASPPDNGPPPPSHTRTDQPLYAMQNYFPYYSYYGQLQAPGAFGAPALGSTYALDGRGGLYQYISGLNGTNRHPQPAPPTDPTFPAANLLNATGGAGAEPGYNYFFPTEHAKVVVLKCSIPPWKLVPGTYRDIPFHACKVPANITMAELLVGFGANNPDKGKNQFWEVYPQGGGRWGWKEHVVGDDQLMINKSVREMGWVEKRADGELPTIYLWITKE</sequence>
<name>A0AAN6YSA0_9PEZI</name>
<reference evidence="2" key="2">
    <citation type="submission" date="2023-05" db="EMBL/GenBank/DDBJ databases">
        <authorList>
            <consortium name="Lawrence Berkeley National Laboratory"/>
            <person name="Steindorff A."/>
            <person name="Hensen N."/>
            <person name="Bonometti L."/>
            <person name="Westerberg I."/>
            <person name="Brannstrom I.O."/>
            <person name="Guillou S."/>
            <person name="Cros-Aarteil S."/>
            <person name="Calhoun S."/>
            <person name="Haridas S."/>
            <person name="Kuo A."/>
            <person name="Mondo S."/>
            <person name="Pangilinan J."/>
            <person name="Riley R."/>
            <person name="Labutti K."/>
            <person name="Andreopoulos B."/>
            <person name="Lipzen A."/>
            <person name="Chen C."/>
            <person name="Yanf M."/>
            <person name="Daum C."/>
            <person name="Ng V."/>
            <person name="Clum A."/>
            <person name="Ohm R."/>
            <person name="Martin F."/>
            <person name="Silar P."/>
            <person name="Natvig D."/>
            <person name="Lalanne C."/>
            <person name="Gautier V."/>
            <person name="Ament-Velasquez S.L."/>
            <person name="Kruys A."/>
            <person name="Hutchinson M.I."/>
            <person name="Powell A.J."/>
            <person name="Barry K."/>
            <person name="Miller A.N."/>
            <person name="Grigoriev I.V."/>
            <person name="Debuchy R."/>
            <person name="Gladieux P."/>
            <person name="Thoren M.H."/>
            <person name="Johannesson H."/>
        </authorList>
    </citation>
    <scope>NUCLEOTIDE SEQUENCE</scope>
    <source>
        <strain evidence="2">CBS 508.74</strain>
    </source>
</reference>
<evidence type="ECO:0000256" key="1">
    <source>
        <dbReference type="SAM" id="MobiDB-lite"/>
    </source>
</evidence>
<dbReference type="AlphaFoldDB" id="A0AAN6YSA0"/>
<gene>
    <name evidence="2" type="ORF">N656DRAFT_798229</name>
</gene>